<gene>
    <name evidence="1" type="ORF">PHSY_001707</name>
</gene>
<name>R9NZ64_PSEHS</name>
<proteinExistence type="predicted"/>
<dbReference type="EMBL" id="DF238782">
    <property type="protein sequence ID" value="GAC94138.1"/>
    <property type="molecule type" value="Genomic_DNA"/>
</dbReference>
<dbReference type="AlphaFoldDB" id="R9NZ64"/>
<keyword evidence="2" id="KW-1185">Reference proteome</keyword>
<sequence length="79" mass="9278">MTKSIPPGDEACRWSCAGEQCTETQTGRVQWRRCVAFRRLKRKRTAVEGFRSRIELLTDIGWAIALPMCRRFAYIEQRK</sequence>
<evidence type="ECO:0000313" key="1">
    <source>
        <dbReference type="EMBL" id="GAC94138.1"/>
    </source>
</evidence>
<dbReference type="GeneID" id="24107004"/>
<protein>
    <submittedName>
        <fullName evidence="1">Uncharacterized protein</fullName>
    </submittedName>
</protein>
<dbReference type="Proteomes" id="UP000014071">
    <property type="component" value="Unassembled WGS sequence"/>
</dbReference>
<organism evidence="1 2">
    <name type="scientific">Pseudozyma hubeiensis (strain SY62)</name>
    <name type="common">Yeast</name>
    <dbReference type="NCBI Taxonomy" id="1305764"/>
    <lineage>
        <taxon>Eukaryota</taxon>
        <taxon>Fungi</taxon>
        <taxon>Dikarya</taxon>
        <taxon>Basidiomycota</taxon>
        <taxon>Ustilaginomycotina</taxon>
        <taxon>Ustilaginomycetes</taxon>
        <taxon>Ustilaginales</taxon>
        <taxon>Ustilaginaceae</taxon>
        <taxon>Pseudozyma</taxon>
    </lineage>
</organism>
<dbReference type="HOGENOM" id="CLU_2607026_0_0_1"/>
<reference evidence="2" key="1">
    <citation type="journal article" date="2013" name="Genome Announc.">
        <title>Draft genome sequence of the basidiomycetous yeast-like fungus Pseudozyma hubeiensis SY62, which produces an abundant amount of the biosurfactant mannosylerythritol lipids.</title>
        <authorList>
            <person name="Konishi M."/>
            <person name="Hatada Y."/>
            <person name="Horiuchi J."/>
        </authorList>
    </citation>
    <scope>NUCLEOTIDE SEQUENCE [LARGE SCALE GENOMIC DNA]</scope>
    <source>
        <strain evidence="2">SY62</strain>
    </source>
</reference>
<accession>R9NZ64</accession>
<dbReference type="RefSeq" id="XP_012187725.1">
    <property type="nucleotide sequence ID" value="XM_012332335.1"/>
</dbReference>
<evidence type="ECO:0000313" key="2">
    <source>
        <dbReference type="Proteomes" id="UP000014071"/>
    </source>
</evidence>